<dbReference type="PIRSF" id="PIRSF000521">
    <property type="entry name" value="Transaminase_4ab_Lys_Orn"/>
    <property type="match status" value="1"/>
</dbReference>
<accession>A0A381YIX3</accession>
<organism evidence="3">
    <name type="scientific">marine metagenome</name>
    <dbReference type="NCBI Taxonomy" id="408172"/>
    <lineage>
        <taxon>unclassified sequences</taxon>
        <taxon>metagenomes</taxon>
        <taxon>ecological metagenomes</taxon>
    </lineage>
</organism>
<evidence type="ECO:0000313" key="3">
    <source>
        <dbReference type="EMBL" id="SVA76925.1"/>
    </source>
</evidence>
<evidence type="ECO:0000256" key="1">
    <source>
        <dbReference type="ARBA" id="ARBA00008954"/>
    </source>
</evidence>
<evidence type="ECO:0000256" key="2">
    <source>
        <dbReference type="ARBA" id="ARBA00022898"/>
    </source>
</evidence>
<name>A0A381YIX3_9ZZZZ</name>
<dbReference type="PANTHER" id="PTHR43094:SF1">
    <property type="entry name" value="AMINOTRANSFERASE CLASS-III"/>
    <property type="match status" value="1"/>
</dbReference>
<dbReference type="InterPro" id="IPR005814">
    <property type="entry name" value="Aminotrans_3"/>
</dbReference>
<dbReference type="SUPFAM" id="SSF53383">
    <property type="entry name" value="PLP-dependent transferases"/>
    <property type="match status" value="1"/>
</dbReference>
<dbReference type="EMBL" id="UINC01018334">
    <property type="protein sequence ID" value="SVA76925.1"/>
    <property type="molecule type" value="Genomic_DNA"/>
</dbReference>
<gene>
    <name evidence="3" type="ORF">METZ01_LOCUS129779</name>
</gene>
<dbReference type="Pfam" id="PF00202">
    <property type="entry name" value="Aminotran_3"/>
    <property type="match status" value="1"/>
</dbReference>
<dbReference type="AlphaFoldDB" id="A0A381YIX3"/>
<evidence type="ECO:0008006" key="4">
    <source>
        <dbReference type="Google" id="ProtNLM"/>
    </source>
</evidence>
<keyword evidence="2" id="KW-0663">Pyridoxal phosphate</keyword>
<dbReference type="Gene3D" id="3.90.1150.10">
    <property type="entry name" value="Aspartate Aminotransferase, domain 1"/>
    <property type="match status" value="1"/>
</dbReference>
<dbReference type="Gene3D" id="3.40.640.10">
    <property type="entry name" value="Type I PLP-dependent aspartate aminotransferase-like (Major domain)"/>
    <property type="match status" value="1"/>
</dbReference>
<comment type="similarity">
    <text evidence="1">Belongs to the class-III pyridoxal-phosphate-dependent aminotransferase family.</text>
</comment>
<dbReference type="PANTHER" id="PTHR43094">
    <property type="entry name" value="AMINOTRANSFERASE"/>
    <property type="match status" value="1"/>
</dbReference>
<dbReference type="PROSITE" id="PS00600">
    <property type="entry name" value="AA_TRANSFER_CLASS_3"/>
    <property type="match status" value="1"/>
</dbReference>
<reference evidence="3" key="1">
    <citation type="submission" date="2018-05" db="EMBL/GenBank/DDBJ databases">
        <authorList>
            <person name="Lanie J.A."/>
            <person name="Ng W.-L."/>
            <person name="Kazmierczak K.M."/>
            <person name="Andrzejewski T.M."/>
            <person name="Davidsen T.M."/>
            <person name="Wayne K.J."/>
            <person name="Tettelin H."/>
            <person name="Glass J.I."/>
            <person name="Rusch D."/>
            <person name="Podicherti R."/>
            <person name="Tsui H.-C.T."/>
            <person name="Winkler M.E."/>
        </authorList>
    </citation>
    <scope>NUCLEOTIDE SEQUENCE</scope>
</reference>
<dbReference type="InterPro" id="IPR049704">
    <property type="entry name" value="Aminotrans_3_PPA_site"/>
</dbReference>
<protein>
    <recommendedName>
        <fullName evidence="4">Aspartate aminotransferase family protein</fullName>
    </recommendedName>
</protein>
<dbReference type="InterPro" id="IPR015422">
    <property type="entry name" value="PyrdxlP-dep_Trfase_small"/>
</dbReference>
<dbReference type="InterPro" id="IPR015421">
    <property type="entry name" value="PyrdxlP-dep_Trfase_major"/>
</dbReference>
<dbReference type="GO" id="GO:0008483">
    <property type="term" value="F:transaminase activity"/>
    <property type="evidence" value="ECO:0007669"/>
    <property type="project" value="InterPro"/>
</dbReference>
<dbReference type="CDD" id="cd00610">
    <property type="entry name" value="OAT_like"/>
    <property type="match status" value="1"/>
</dbReference>
<proteinExistence type="inferred from homology"/>
<dbReference type="InterPro" id="IPR015424">
    <property type="entry name" value="PyrdxlP-dep_Trfase"/>
</dbReference>
<dbReference type="GO" id="GO:0030170">
    <property type="term" value="F:pyridoxal phosphate binding"/>
    <property type="evidence" value="ECO:0007669"/>
    <property type="project" value="InterPro"/>
</dbReference>
<sequence length="437" mass="48032">MIKWPFLPKDAGLNIVKTEGAYLYTLQGEKILDAASGAIVNNIGYGREEVAEAIKEASLNNTYVLPPFLTPEREELLDELRNHWLPSHLTRIHLSSGGSEANESAVKLAIQYQASRGKPEKNIILTRDLSYHGTTLNMSGISGHTARKRGLESYVPAPRTIETPYPLRCPLGSFHPDAKDYYLDNLKEVIKAQGANNIAALLMEPINGSSGGAIYPPEGYWEEAQEILKENDILLIADEVMTGFGRTGVDFSSNFYNLRPDILVAGKGMAAGYAAISGTYSTDEIADSILKAGYEVMFHTFAALPQSCAASSTVLKILRRENLCEKVNPLGDQLKQNLISELGQHPLVAEIRGQGLLIGVEIVKEKEGLISFDEKEKVTNRIVSKGLENGVFFYPGGTGEYRDIICLGPAFIINEEDIDLMVSTLKKCLDHIHSKYL</sequence>